<name>A0A1B7VV66_APHFL</name>
<proteinExistence type="predicted"/>
<accession>A0A1B7VV66</accession>
<dbReference type="Proteomes" id="UP000092382">
    <property type="component" value="Unassembled WGS sequence"/>
</dbReference>
<sequence>MPFDHLLLSCCLLPGKTSHKEYGVEVSLQPASGETVLFFHIDEKSNPNCKFRKLLGLDREGMKICDLIVFYAKDNERIICFVELKGGDIKRATEQVKTTYYYFNEFLKKFNSSLKFTAKTYIVYDGSAPQEFDRYKEELKAKFGEGNYRIYRDSDLGNFLRGAKYQPKGKQKKGR</sequence>
<gene>
    <name evidence="1" type="ORF">AN481_13610</name>
</gene>
<organism evidence="1 2">
    <name type="scientific">Aphanizomenon flos-aquae LD13</name>
    <dbReference type="NCBI Taxonomy" id="1710894"/>
    <lineage>
        <taxon>Bacteria</taxon>
        <taxon>Bacillati</taxon>
        <taxon>Cyanobacteriota</taxon>
        <taxon>Cyanophyceae</taxon>
        <taxon>Nostocales</taxon>
        <taxon>Aphanizomenonaceae</taxon>
        <taxon>Aphanizomenon</taxon>
    </lineage>
</organism>
<comment type="caution">
    <text evidence="1">The sequence shown here is derived from an EMBL/GenBank/DDBJ whole genome shotgun (WGS) entry which is preliminary data.</text>
</comment>
<reference evidence="1 2" key="1">
    <citation type="submission" date="2015-09" db="EMBL/GenBank/DDBJ databases">
        <title>Whole genome shotgun sequence assembly of Aphanizomenon flos-aquae UKL13.</title>
        <authorList>
            <person name="Driscoll C."/>
        </authorList>
    </citation>
    <scope>NUCLEOTIDE SEQUENCE [LARGE SCALE GENOMIC DNA]</scope>
    <source>
        <strain evidence="1">MDT13</strain>
    </source>
</reference>
<dbReference type="EMBL" id="LJOY01000046">
    <property type="protein sequence ID" value="OBQ24769.1"/>
    <property type="molecule type" value="Genomic_DNA"/>
</dbReference>
<dbReference type="PATRIC" id="fig|1710894.3.peg.768"/>
<evidence type="ECO:0000313" key="1">
    <source>
        <dbReference type="EMBL" id="OBQ24769.1"/>
    </source>
</evidence>
<protein>
    <submittedName>
        <fullName evidence="1">Uncharacterized protein</fullName>
    </submittedName>
</protein>
<dbReference type="AlphaFoldDB" id="A0A1B7VV66"/>
<evidence type="ECO:0000313" key="2">
    <source>
        <dbReference type="Proteomes" id="UP000092382"/>
    </source>
</evidence>